<evidence type="ECO:0008006" key="7">
    <source>
        <dbReference type="Google" id="ProtNLM"/>
    </source>
</evidence>
<dbReference type="InterPro" id="IPR055471">
    <property type="entry name" value="DUF7043"/>
</dbReference>
<evidence type="ECO:0000256" key="2">
    <source>
        <dbReference type="SAM" id="Phobius"/>
    </source>
</evidence>
<feature type="domain" description="DUF7043" evidence="4">
    <location>
        <begin position="107"/>
        <end position="176"/>
    </location>
</feature>
<dbReference type="Pfam" id="PF01549">
    <property type="entry name" value="ShK"/>
    <property type="match status" value="1"/>
</dbReference>
<keyword evidence="2" id="KW-0472">Membrane</keyword>
<evidence type="ECO:0000313" key="5">
    <source>
        <dbReference type="EMBL" id="KAK2166464.1"/>
    </source>
</evidence>
<sequence>MSTTSHGKTAPLAAYITWLVLLSAVAYIIEATNTGGYCNFPEYLWRPLPDGTERKWLNRAIYKGNSETWTRRKEVVVLRRKIVVSLVSREPCGETTNSTGSPDICYRTQVLFTYRCLAEEATDKFRVVIQRDKKDEFTCLKLKRRDTHVVQLWAARKNEVNEDSLCHEEALKRDPWPWISSRLDEWQPIPLTGGFDFGAHIEGRKTKLCRKQWRPSRVESDCVLGDGVRFFFPDERCSIFENVELEQRLHCWGSWEEDDFRFVILSRSSQKPQYTLRLPKTTENRRDVVGALYYSPLCPLKGSGKPPSDVLFVQLHMRRSDNGACYDESEMCAQFARQGRCTNSALYKYANHCKKSCGRFSHLVPSVRAECHFPSDYLGHWLLYDSMRSEHVTIGEGQVTFSLLGNFICKSKHWEKNHYKLLSVYQNGCRPRYTCAHFRRDSNRVLLFRLSKSSLVDRSFELCKFEDDATPLDGRVSSKALKILLPQEKTQFDSCGVDGAVNVHAVLGDSHPRRGSLSDLSQASGCQPRPELSLSVDARDLPETLAWRCAAYVELQPGRNVLITATETYGKSTNQCWLVFTDDEGRWKKASLLNRPQCGTTKDFDSASEADTGVIGLTVVNYMTSCDHPKPAAVTPTPTPVARPRTPATTPRQVTSTPSATTWSDILIMTIDNHEKYQRRSGGSRPKAPKLTITGGATVCLPTTLVQLAMLCLIVLLTSR</sequence>
<evidence type="ECO:0000259" key="3">
    <source>
        <dbReference type="Pfam" id="PF01549"/>
    </source>
</evidence>
<dbReference type="InterPro" id="IPR003582">
    <property type="entry name" value="ShKT_dom"/>
</dbReference>
<evidence type="ECO:0000259" key="4">
    <source>
        <dbReference type="Pfam" id="PF23070"/>
    </source>
</evidence>
<feature type="region of interest" description="Disordered" evidence="1">
    <location>
        <begin position="630"/>
        <end position="657"/>
    </location>
</feature>
<dbReference type="PANTHER" id="PTHR22255:SF9">
    <property type="entry name" value="LP06548P"/>
    <property type="match status" value="1"/>
</dbReference>
<evidence type="ECO:0000313" key="6">
    <source>
        <dbReference type="Proteomes" id="UP001209878"/>
    </source>
</evidence>
<keyword evidence="2" id="KW-1133">Transmembrane helix</keyword>
<dbReference type="AlphaFoldDB" id="A0AAD9NGN6"/>
<feature type="domain" description="ShKT" evidence="3">
    <location>
        <begin position="325"/>
        <end position="359"/>
    </location>
</feature>
<feature type="transmembrane region" description="Helical" evidence="2">
    <location>
        <begin position="693"/>
        <end position="717"/>
    </location>
</feature>
<feature type="compositionally biased region" description="Low complexity" evidence="1">
    <location>
        <begin position="631"/>
        <end position="655"/>
    </location>
</feature>
<dbReference type="Pfam" id="PF23070">
    <property type="entry name" value="DUF7043"/>
    <property type="match status" value="2"/>
</dbReference>
<name>A0AAD9NGN6_RIDPI</name>
<feature type="transmembrane region" description="Helical" evidence="2">
    <location>
        <begin position="12"/>
        <end position="29"/>
    </location>
</feature>
<protein>
    <recommendedName>
        <fullName evidence="7">ShKT domain-containing protein</fullName>
    </recommendedName>
</protein>
<evidence type="ECO:0000256" key="1">
    <source>
        <dbReference type="SAM" id="MobiDB-lite"/>
    </source>
</evidence>
<feature type="domain" description="DUF7043" evidence="4">
    <location>
        <begin position="369"/>
        <end position="464"/>
    </location>
</feature>
<dbReference type="EMBL" id="JAODUO010001321">
    <property type="protein sequence ID" value="KAK2166464.1"/>
    <property type="molecule type" value="Genomic_DNA"/>
</dbReference>
<organism evidence="5 6">
    <name type="scientific">Ridgeia piscesae</name>
    <name type="common">Tubeworm</name>
    <dbReference type="NCBI Taxonomy" id="27915"/>
    <lineage>
        <taxon>Eukaryota</taxon>
        <taxon>Metazoa</taxon>
        <taxon>Spiralia</taxon>
        <taxon>Lophotrochozoa</taxon>
        <taxon>Annelida</taxon>
        <taxon>Polychaeta</taxon>
        <taxon>Sedentaria</taxon>
        <taxon>Canalipalpata</taxon>
        <taxon>Sabellida</taxon>
        <taxon>Siboglinidae</taxon>
        <taxon>Ridgeia</taxon>
    </lineage>
</organism>
<reference evidence="5" key="1">
    <citation type="journal article" date="2023" name="Mol. Biol. Evol.">
        <title>Third-Generation Sequencing Reveals the Adaptive Role of the Epigenome in Three Deep-Sea Polychaetes.</title>
        <authorList>
            <person name="Perez M."/>
            <person name="Aroh O."/>
            <person name="Sun Y."/>
            <person name="Lan Y."/>
            <person name="Juniper S.K."/>
            <person name="Young C.R."/>
            <person name="Angers B."/>
            <person name="Qian P.Y."/>
        </authorList>
    </citation>
    <scope>NUCLEOTIDE SEQUENCE</scope>
    <source>
        <strain evidence="5">R07B-5</strain>
    </source>
</reference>
<keyword evidence="6" id="KW-1185">Reference proteome</keyword>
<gene>
    <name evidence="5" type="ORF">NP493_1322g00012</name>
</gene>
<comment type="caution">
    <text evidence="5">The sequence shown here is derived from an EMBL/GenBank/DDBJ whole genome shotgun (WGS) entry which is preliminary data.</text>
</comment>
<dbReference type="Proteomes" id="UP001209878">
    <property type="component" value="Unassembled WGS sequence"/>
</dbReference>
<dbReference type="PANTHER" id="PTHR22255">
    <property type="entry name" value="LP06548P"/>
    <property type="match status" value="1"/>
</dbReference>
<proteinExistence type="predicted"/>
<accession>A0AAD9NGN6</accession>
<keyword evidence="2" id="KW-0812">Transmembrane</keyword>